<evidence type="ECO:0000313" key="1">
    <source>
        <dbReference type="EMBL" id="CDI01626.1"/>
    </source>
</evidence>
<dbReference type="Proteomes" id="UP000035760">
    <property type="component" value="Unassembled WGS sequence"/>
</dbReference>
<dbReference type="AlphaFoldDB" id="W6M2B9"/>
<gene>
    <name evidence="1" type="ORF">BN873_190020</name>
</gene>
<reference evidence="1" key="1">
    <citation type="submission" date="2013-07" db="EMBL/GenBank/DDBJ databases">
        <authorList>
            <person name="McIlroy S."/>
        </authorList>
    </citation>
    <scope>NUCLEOTIDE SEQUENCE [LARGE SCALE GENOMIC DNA]</scope>
    <source>
        <strain evidence="1">Run_A_D11</strain>
    </source>
</reference>
<proteinExistence type="predicted"/>
<dbReference type="STRING" id="1400863.BN873_190020"/>
<evidence type="ECO:0000313" key="2">
    <source>
        <dbReference type="Proteomes" id="UP000035760"/>
    </source>
</evidence>
<sequence length="58" mass="6497">MVEFYGSGFIDSASISKFRESVTGKNVLSQDSLKRRLGSGHRSMYLKGPTIRLEFQAI</sequence>
<name>W6M2B9_9GAMM</name>
<reference evidence="1" key="2">
    <citation type="submission" date="2014-03" db="EMBL/GenBank/DDBJ databases">
        <title>Candidatus Competibacter-lineage genomes retrieved from metagenomes reveal functional metabolic diversity.</title>
        <authorList>
            <person name="McIlroy S.J."/>
            <person name="Albertsen M."/>
            <person name="Andresen E.K."/>
            <person name="Saunders A.M."/>
            <person name="Kristiansen R."/>
            <person name="Stokholm-Bjerregaard M."/>
            <person name="Nielsen K.L."/>
            <person name="Nielsen P.H."/>
        </authorList>
    </citation>
    <scope>NUCLEOTIDE SEQUENCE</scope>
    <source>
        <strain evidence="1">Run_A_D11</strain>
    </source>
</reference>
<keyword evidence="2" id="KW-1185">Reference proteome</keyword>
<dbReference type="EMBL" id="CBTJ020000024">
    <property type="protein sequence ID" value="CDI01626.1"/>
    <property type="molecule type" value="Genomic_DNA"/>
</dbReference>
<accession>W6M2B9</accession>
<comment type="caution">
    <text evidence="1">The sequence shown here is derived from an EMBL/GenBank/DDBJ whole genome shotgun (WGS) entry which is preliminary data.</text>
</comment>
<protein>
    <submittedName>
        <fullName evidence="1">Uncharacterized protein</fullName>
    </submittedName>
</protein>
<organism evidence="1 2">
    <name type="scientific">Candidatus Competibacter denitrificans Run_A_D11</name>
    <dbReference type="NCBI Taxonomy" id="1400863"/>
    <lineage>
        <taxon>Bacteria</taxon>
        <taxon>Pseudomonadati</taxon>
        <taxon>Pseudomonadota</taxon>
        <taxon>Gammaproteobacteria</taxon>
        <taxon>Candidatus Competibacteraceae</taxon>
        <taxon>Candidatus Competibacter</taxon>
    </lineage>
</organism>